<comment type="caution">
    <text evidence="6">The sequence shown here is derived from an EMBL/GenBank/DDBJ whole genome shotgun (WGS) entry which is preliminary data.</text>
</comment>
<protein>
    <recommendedName>
        <fullName evidence="4">Sporulation initiation inhibitor protein Soj</fullName>
    </recommendedName>
</protein>
<accession>A0A6L5X0Z3</accession>
<keyword evidence="7" id="KW-1185">Reference proteome</keyword>
<proteinExistence type="inferred from homology"/>
<comment type="catalytic activity">
    <reaction evidence="2">
        <text>ATP + H2O = ADP + phosphate + H(+)</text>
        <dbReference type="Rhea" id="RHEA:13065"/>
        <dbReference type="ChEBI" id="CHEBI:15377"/>
        <dbReference type="ChEBI" id="CHEBI:15378"/>
        <dbReference type="ChEBI" id="CHEBI:30616"/>
        <dbReference type="ChEBI" id="CHEBI:43474"/>
        <dbReference type="ChEBI" id="CHEBI:456216"/>
    </reaction>
</comment>
<dbReference type="InterPro" id="IPR025669">
    <property type="entry name" value="AAA_dom"/>
</dbReference>
<evidence type="ECO:0000256" key="2">
    <source>
        <dbReference type="ARBA" id="ARBA00049360"/>
    </source>
</evidence>
<evidence type="ECO:0000313" key="6">
    <source>
        <dbReference type="EMBL" id="MSS14059.1"/>
    </source>
</evidence>
<evidence type="ECO:0000259" key="5">
    <source>
        <dbReference type="Pfam" id="PF13614"/>
    </source>
</evidence>
<organism evidence="6 7">
    <name type="scientific">Porcincola intestinalis</name>
    <dbReference type="NCBI Taxonomy" id="2606632"/>
    <lineage>
        <taxon>Bacteria</taxon>
        <taxon>Bacillati</taxon>
        <taxon>Bacillota</taxon>
        <taxon>Clostridia</taxon>
        <taxon>Lachnospirales</taxon>
        <taxon>Lachnospiraceae</taxon>
        <taxon>Porcincola</taxon>
    </lineage>
</organism>
<dbReference type="Gene3D" id="3.40.50.300">
    <property type="entry name" value="P-loop containing nucleotide triphosphate hydrolases"/>
    <property type="match status" value="1"/>
</dbReference>
<evidence type="ECO:0000313" key="7">
    <source>
        <dbReference type="Proteomes" id="UP000481852"/>
    </source>
</evidence>
<evidence type="ECO:0000256" key="4">
    <source>
        <dbReference type="ARBA" id="ARBA00071824"/>
    </source>
</evidence>
<dbReference type="CDD" id="cd02042">
    <property type="entry name" value="ParAB_family"/>
    <property type="match status" value="1"/>
</dbReference>
<dbReference type="PANTHER" id="PTHR13696">
    <property type="entry name" value="P-LOOP CONTAINING NUCLEOSIDE TRIPHOSPHATE HYDROLASE"/>
    <property type="match status" value="1"/>
</dbReference>
<dbReference type="PANTHER" id="PTHR13696:SF99">
    <property type="entry name" value="COBYRINIC ACID AC-DIAMIDE SYNTHASE"/>
    <property type="match status" value="1"/>
</dbReference>
<reference evidence="6 7" key="1">
    <citation type="submission" date="2019-08" db="EMBL/GenBank/DDBJ databases">
        <title>In-depth cultivation of the pig gut microbiome towards novel bacterial diversity and tailored functional studies.</title>
        <authorList>
            <person name="Wylensek D."/>
            <person name="Hitch T.C.A."/>
            <person name="Clavel T."/>
        </authorList>
    </citation>
    <scope>NUCLEOTIDE SEQUENCE [LARGE SCALE GENOMIC DNA]</scope>
    <source>
        <strain evidence="6 7">Oil+RF-744-WCA-WT-11</strain>
    </source>
</reference>
<dbReference type="Proteomes" id="UP000481852">
    <property type="component" value="Unassembled WGS sequence"/>
</dbReference>
<dbReference type="PIRSF" id="PIRSF009320">
    <property type="entry name" value="Nuc_binding_HP_1000"/>
    <property type="match status" value="1"/>
</dbReference>
<sequence length="263" mass="29232">MCKVYAICNQKGGCSKTSVTLNLGVGLAMEGKRVALIDADPQGSLTISLGYPDPDELPVTLATIMTNIIEENDMPENYGMLHHQEGIELIPANMELSGIEVSLANTMSREMILKEYIEMIRDRFDYILIDCMPSLGVMTINALVAADRVLVPVQSSYLPVKGLQMLLKTISVVKKRLNKQLEIEGILITMVDYRTNYAKDITAMLWESYGMNEEIGVLQTFIPFSVKIQEASSEGISIFRYAPKCKAADSFASLTKEVLEHEH</sequence>
<dbReference type="SUPFAM" id="SSF52540">
    <property type="entry name" value="P-loop containing nucleoside triphosphate hydrolases"/>
    <property type="match status" value="1"/>
</dbReference>
<dbReference type="FunFam" id="3.40.50.300:FF:000285">
    <property type="entry name" value="Sporulation initiation inhibitor Soj"/>
    <property type="match status" value="1"/>
</dbReference>
<comment type="similarity">
    <text evidence="1">Belongs to the ParA family.</text>
</comment>
<dbReference type="InterPro" id="IPR027417">
    <property type="entry name" value="P-loop_NTPase"/>
</dbReference>
<comment type="subunit">
    <text evidence="3">Dimerizes in the presence of ATP but not ADP; ATP-binding is required for double-stranded (ds)DNA-binding. Interacts with DnaA.</text>
</comment>
<dbReference type="InterPro" id="IPR050678">
    <property type="entry name" value="DNA_Partitioning_ATPase"/>
</dbReference>
<dbReference type="RefSeq" id="WP_154523068.1">
    <property type="nucleotide sequence ID" value="NZ_VULZ01000002.1"/>
</dbReference>
<gene>
    <name evidence="6" type="ORF">FYJ35_03220</name>
</gene>
<evidence type="ECO:0000256" key="3">
    <source>
        <dbReference type="ARBA" id="ARBA00062323"/>
    </source>
</evidence>
<name>A0A6L5X0Z3_9FIRM</name>
<dbReference type="AlphaFoldDB" id="A0A6L5X0Z3"/>
<dbReference type="EMBL" id="VULZ01000002">
    <property type="protein sequence ID" value="MSS14059.1"/>
    <property type="molecule type" value="Genomic_DNA"/>
</dbReference>
<dbReference type="Pfam" id="PF13614">
    <property type="entry name" value="AAA_31"/>
    <property type="match status" value="1"/>
</dbReference>
<feature type="domain" description="AAA" evidence="5">
    <location>
        <begin position="3"/>
        <end position="183"/>
    </location>
</feature>
<evidence type="ECO:0000256" key="1">
    <source>
        <dbReference type="ARBA" id="ARBA00006976"/>
    </source>
</evidence>